<sequence length="210" mass="23488">MPSRTPAPALPTVVSEQEWQSARAELLTAEKDLTHALDALAARRRRMPMVRVEQEYTFASPEGPVTLLELFGEKHQLALYQFMNLGPDRFCPGCTNFTDQVVALDTLAENGVAWRTVSDMPLEQMTAYWQERGWTVPYASSHGTTFSADCGAGEGFLLSAFLRDGDDVYRTYSTTQRGVDRVMFEANVLDLLPYGRQEGWEDSPAGWPQA</sequence>
<dbReference type="InterPro" id="IPR036249">
    <property type="entry name" value="Thioredoxin-like_sf"/>
</dbReference>
<proteinExistence type="predicted"/>
<dbReference type="Proteomes" id="UP001528912">
    <property type="component" value="Unassembled WGS sequence"/>
</dbReference>
<reference evidence="1 2" key="1">
    <citation type="submission" date="2023-03" db="EMBL/GenBank/DDBJ databases">
        <title>YIM 133296 draft genome.</title>
        <authorList>
            <person name="Xiong L."/>
        </authorList>
    </citation>
    <scope>NUCLEOTIDE SEQUENCE [LARGE SCALE GENOMIC DNA]</scope>
    <source>
        <strain evidence="1 2">YIM 133296</strain>
    </source>
</reference>
<dbReference type="SUPFAM" id="SSF52833">
    <property type="entry name" value="Thioredoxin-like"/>
    <property type="match status" value="1"/>
</dbReference>
<protein>
    <submittedName>
        <fullName evidence="1">DUF899 family protein</fullName>
    </submittedName>
</protein>
<dbReference type="EMBL" id="JAROAV010000055">
    <property type="protein sequence ID" value="MDF8266383.1"/>
    <property type="molecule type" value="Genomic_DNA"/>
</dbReference>
<dbReference type="InterPro" id="IPR010296">
    <property type="entry name" value="DUF899_thioredox"/>
</dbReference>
<comment type="caution">
    <text evidence="1">The sequence shown here is derived from an EMBL/GenBank/DDBJ whole genome shotgun (WGS) entry which is preliminary data.</text>
</comment>
<accession>A0ABT6CCZ2</accession>
<name>A0ABT6CCZ2_9MICO</name>
<gene>
    <name evidence="1" type="ORF">P4R38_19205</name>
</gene>
<evidence type="ECO:0000313" key="1">
    <source>
        <dbReference type="EMBL" id="MDF8266383.1"/>
    </source>
</evidence>
<dbReference type="RefSeq" id="WP_277193577.1">
    <property type="nucleotide sequence ID" value="NZ_JAROAV010000055.1"/>
</dbReference>
<evidence type="ECO:0000313" key="2">
    <source>
        <dbReference type="Proteomes" id="UP001528912"/>
    </source>
</evidence>
<dbReference type="Pfam" id="PF05988">
    <property type="entry name" value="DUF899"/>
    <property type="match status" value="1"/>
</dbReference>
<organism evidence="1 2">
    <name type="scientific">Luteipulveratus flavus</name>
    <dbReference type="NCBI Taxonomy" id="3031728"/>
    <lineage>
        <taxon>Bacteria</taxon>
        <taxon>Bacillati</taxon>
        <taxon>Actinomycetota</taxon>
        <taxon>Actinomycetes</taxon>
        <taxon>Micrococcales</taxon>
        <taxon>Dermacoccaceae</taxon>
        <taxon>Luteipulveratus</taxon>
    </lineage>
</organism>
<keyword evidence="2" id="KW-1185">Reference proteome</keyword>